<evidence type="ECO:0000313" key="11">
    <source>
        <dbReference type="Proteomes" id="UP000786662"/>
    </source>
</evidence>
<evidence type="ECO:0000256" key="5">
    <source>
        <dbReference type="ARBA" id="ARBA00023015"/>
    </source>
</evidence>
<dbReference type="Pfam" id="PF26594">
    <property type="entry name" value="KH_NusA_2nd"/>
    <property type="match status" value="1"/>
</dbReference>
<gene>
    <name evidence="7 10" type="primary">nusA</name>
    <name evidence="10" type="ORF">HYT38_01055</name>
</gene>
<reference evidence="10" key="1">
    <citation type="submission" date="2020-07" db="EMBL/GenBank/DDBJ databases">
        <title>Huge and variable diversity of episymbiotic CPR bacteria and DPANN archaea in groundwater ecosystems.</title>
        <authorList>
            <person name="He C.Y."/>
            <person name="Keren R."/>
            <person name="Whittaker M."/>
            <person name="Farag I.F."/>
            <person name="Doudna J."/>
            <person name="Cate J.H.D."/>
            <person name="Banfield J.F."/>
        </authorList>
    </citation>
    <scope>NUCLEOTIDE SEQUENCE</scope>
    <source>
        <strain evidence="10">NC_groundwater_191_Ag_S-0.1um_45_8</strain>
    </source>
</reference>
<keyword evidence="5 7" id="KW-0805">Transcription regulation</keyword>
<dbReference type="Pfam" id="PF13184">
    <property type="entry name" value="KH_NusA_1st"/>
    <property type="match status" value="1"/>
</dbReference>
<dbReference type="Gene3D" id="3.30.1480.10">
    <property type="entry name" value="NusA, N-terminal domain"/>
    <property type="match status" value="1"/>
</dbReference>
<evidence type="ECO:0000256" key="1">
    <source>
        <dbReference type="ARBA" id="ARBA00022472"/>
    </source>
</evidence>
<evidence type="ECO:0000256" key="8">
    <source>
        <dbReference type="SAM" id="MobiDB-lite"/>
    </source>
</evidence>
<dbReference type="SUPFAM" id="SSF54814">
    <property type="entry name" value="Prokaryotic type KH domain (KH-domain type II)"/>
    <property type="match status" value="2"/>
</dbReference>
<dbReference type="PANTHER" id="PTHR22648:SF0">
    <property type="entry name" value="TRANSCRIPTION TERMINATION_ANTITERMINATION PROTEIN NUSA"/>
    <property type="match status" value="1"/>
</dbReference>
<dbReference type="GO" id="GO:0006353">
    <property type="term" value="P:DNA-templated transcription termination"/>
    <property type="evidence" value="ECO:0007669"/>
    <property type="project" value="UniProtKB-UniRule"/>
</dbReference>
<keyword evidence="1 7" id="KW-0806">Transcription termination</keyword>
<comment type="similarity">
    <text evidence="7">Belongs to the NusA family.</text>
</comment>
<dbReference type="SMART" id="SM00316">
    <property type="entry name" value="S1"/>
    <property type="match status" value="1"/>
</dbReference>
<keyword evidence="3 7" id="KW-0889">Transcription antitermination</keyword>
<dbReference type="SUPFAM" id="SSF69705">
    <property type="entry name" value="Transcription factor NusA, N-terminal domain"/>
    <property type="match status" value="1"/>
</dbReference>
<proteinExistence type="inferred from homology"/>
<dbReference type="InterPro" id="IPR058582">
    <property type="entry name" value="KH_NusA_2nd"/>
</dbReference>
<dbReference type="PROSITE" id="PS50126">
    <property type="entry name" value="S1"/>
    <property type="match status" value="1"/>
</dbReference>
<dbReference type="Gene3D" id="2.40.50.140">
    <property type="entry name" value="Nucleic acid-binding proteins"/>
    <property type="match status" value="1"/>
</dbReference>
<dbReference type="PANTHER" id="PTHR22648">
    <property type="entry name" value="TRANSCRIPTION TERMINATION FACTOR NUSA"/>
    <property type="match status" value="1"/>
</dbReference>
<feature type="region of interest" description="Disordered" evidence="8">
    <location>
        <begin position="401"/>
        <end position="428"/>
    </location>
</feature>
<comment type="subunit">
    <text evidence="7">Monomer. Binds directly to the core enzyme of the DNA-dependent RNA polymerase and to nascent RNA.</text>
</comment>
<dbReference type="GO" id="GO:0003723">
    <property type="term" value="F:RNA binding"/>
    <property type="evidence" value="ECO:0007669"/>
    <property type="project" value="UniProtKB-UniRule"/>
</dbReference>
<dbReference type="InterPro" id="IPR010213">
    <property type="entry name" value="TF_NusA"/>
</dbReference>
<accession>A0A9D6DNT8</accession>
<dbReference type="HAMAP" id="MF_00945_B">
    <property type="entry name" value="NusA_B"/>
    <property type="match status" value="1"/>
</dbReference>
<dbReference type="Pfam" id="PF08529">
    <property type="entry name" value="NusA_N"/>
    <property type="match status" value="2"/>
</dbReference>
<dbReference type="Gene3D" id="3.30.300.20">
    <property type="match status" value="2"/>
</dbReference>
<dbReference type="EMBL" id="JACOYY010000034">
    <property type="protein sequence ID" value="MBI2052253.1"/>
    <property type="molecule type" value="Genomic_DNA"/>
</dbReference>
<feature type="domain" description="S1 motif" evidence="9">
    <location>
        <begin position="197"/>
        <end position="261"/>
    </location>
</feature>
<sequence length="428" mass="47711">MVDLKQFISAIDQIAEEKGIPKEKVVETIEMALAAAYKKDYGEKGQNIRVKLEEKTGEAKFFQVMTAVDESMIFSEEEIAQMERERAEREAKMKGESEELIENTEPQPPAVETVESEEEEQPTEDKKFRFNPKRHIMLAEAQKIKPGLELGGELLIPLETKEDYGRIAAQTAKQVIIQRIREAEREVVYETFKEKEGDILSASVQRIERGTVYLDIGRTTGVLFPEEQIPQERYRIGQRLRVFMVRVDKDNRGPAIILSRKHPKIVAKLFELEVPEIASGAVEIKAIAREAGSRSKVAVSSNEPGIDPVGSCVGQRGIRVTSVINELGGENVDIVAWSEDPAKFIANSLSPAKVLNVDLNEAYHMAVAEVTEDQLSLAIGKRGQNVRLAAELTGWKIDIKSSAPVKTEEADKTGTPESAEPDTNENQK</sequence>
<dbReference type="InterPro" id="IPR030842">
    <property type="entry name" value="TF_NusA_bacterial"/>
</dbReference>
<keyword evidence="4 7" id="KW-0694">RNA-binding</keyword>
<protein>
    <recommendedName>
        <fullName evidence="7">Transcription termination/antitermination protein NusA</fullName>
    </recommendedName>
</protein>
<dbReference type="GO" id="GO:0005829">
    <property type="term" value="C:cytosol"/>
    <property type="evidence" value="ECO:0007669"/>
    <property type="project" value="TreeGrafter"/>
</dbReference>
<keyword evidence="2 7" id="KW-0963">Cytoplasm</keyword>
<comment type="subcellular location">
    <subcellularLocation>
        <location evidence="7">Cytoplasm</location>
    </subcellularLocation>
</comment>
<feature type="compositionally biased region" description="Acidic residues" evidence="8">
    <location>
        <begin position="419"/>
        <end position="428"/>
    </location>
</feature>
<comment type="caution">
    <text evidence="10">The sequence shown here is derived from an EMBL/GenBank/DDBJ whole genome shotgun (WGS) entry which is preliminary data.</text>
</comment>
<dbReference type="InterPro" id="IPR036555">
    <property type="entry name" value="NusA_N_sf"/>
</dbReference>
<evidence type="ECO:0000256" key="3">
    <source>
        <dbReference type="ARBA" id="ARBA00022814"/>
    </source>
</evidence>
<dbReference type="InterPro" id="IPR009019">
    <property type="entry name" value="KH_sf_prok-type"/>
</dbReference>
<dbReference type="InterPro" id="IPR025249">
    <property type="entry name" value="TF_NusA_KH_1st"/>
</dbReference>
<comment type="function">
    <text evidence="7">Participates in both transcription termination and antitermination.</text>
</comment>
<dbReference type="InterPro" id="IPR013735">
    <property type="entry name" value="TF_NusA_N"/>
</dbReference>
<evidence type="ECO:0000256" key="4">
    <source>
        <dbReference type="ARBA" id="ARBA00022884"/>
    </source>
</evidence>
<evidence type="ECO:0000256" key="2">
    <source>
        <dbReference type="ARBA" id="ARBA00022490"/>
    </source>
</evidence>
<dbReference type="Pfam" id="PF00575">
    <property type="entry name" value="S1"/>
    <property type="match status" value="1"/>
</dbReference>
<dbReference type="CDD" id="cd04455">
    <property type="entry name" value="S1_NusA"/>
    <property type="match status" value="1"/>
</dbReference>
<dbReference type="GO" id="GO:0003700">
    <property type="term" value="F:DNA-binding transcription factor activity"/>
    <property type="evidence" value="ECO:0007669"/>
    <property type="project" value="InterPro"/>
</dbReference>
<dbReference type="SUPFAM" id="SSF50249">
    <property type="entry name" value="Nucleic acid-binding proteins"/>
    <property type="match status" value="1"/>
</dbReference>
<keyword evidence="6 7" id="KW-0804">Transcription</keyword>
<dbReference type="InterPro" id="IPR015946">
    <property type="entry name" value="KH_dom-like_a/b"/>
</dbReference>
<evidence type="ECO:0000313" key="10">
    <source>
        <dbReference type="EMBL" id="MBI2052253.1"/>
    </source>
</evidence>
<dbReference type="Proteomes" id="UP000786662">
    <property type="component" value="Unassembled WGS sequence"/>
</dbReference>
<dbReference type="InterPro" id="IPR012340">
    <property type="entry name" value="NA-bd_OB-fold"/>
</dbReference>
<dbReference type="NCBIfam" id="TIGR01953">
    <property type="entry name" value="NusA"/>
    <property type="match status" value="1"/>
</dbReference>
<dbReference type="InterPro" id="IPR003029">
    <property type="entry name" value="S1_domain"/>
</dbReference>
<evidence type="ECO:0000256" key="6">
    <source>
        <dbReference type="ARBA" id="ARBA00023163"/>
    </source>
</evidence>
<dbReference type="CDD" id="cd22529">
    <property type="entry name" value="KH-II_NusA_rpt2"/>
    <property type="match status" value="1"/>
</dbReference>
<evidence type="ECO:0000256" key="7">
    <source>
        <dbReference type="HAMAP-Rule" id="MF_00945"/>
    </source>
</evidence>
<evidence type="ECO:0000259" key="9">
    <source>
        <dbReference type="PROSITE" id="PS50126"/>
    </source>
</evidence>
<dbReference type="GO" id="GO:0031564">
    <property type="term" value="P:transcription antitermination"/>
    <property type="evidence" value="ECO:0007669"/>
    <property type="project" value="UniProtKB-UniRule"/>
</dbReference>
<dbReference type="FunFam" id="3.30.300.20:FF:000002">
    <property type="entry name" value="Transcription termination/antitermination protein NusA"/>
    <property type="match status" value="1"/>
</dbReference>
<dbReference type="AlphaFoldDB" id="A0A9D6DNT8"/>
<dbReference type="FunFam" id="3.30.300.20:FF:000005">
    <property type="entry name" value="Transcription termination/antitermination protein NusA"/>
    <property type="match status" value="1"/>
</dbReference>
<name>A0A9D6DNT8_9BACT</name>
<feature type="region of interest" description="Disordered" evidence="8">
    <location>
        <begin position="89"/>
        <end position="126"/>
    </location>
</feature>
<organism evidence="10 11">
    <name type="scientific">Candidatus Sungiibacteriota bacterium</name>
    <dbReference type="NCBI Taxonomy" id="2750080"/>
    <lineage>
        <taxon>Bacteria</taxon>
        <taxon>Candidatus Sungiibacteriota</taxon>
    </lineage>
</organism>
<dbReference type="CDD" id="cd02134">
    <property type="entry name" value="KH-II_NusA_rpt1"/>
    <property type="match status" value="1"/>
</dbReference>